<evidence type="ECO:0000313" key="12">
    <source>
        <dbReference type="EMBL" id="KAK0525990.1"/>
    </source>
</evidence>
<evidence type="ECO:0000259" key="11">
    <source>
        <dbReference type="PROSITE" id="PS50868"/>
    </source>
</evidence>
<organism evidence="12 13">
    <name type="scientific">Tilletia horrida</name>
    <dbReference type="NCBI Taxonomy" id="155126"/>
    <lineage>
        <taxon>Eukaryota</taxon>
        <taxon>Fungi</taxon>
        <taxon>Dikarya</taxon>
        <taxon>Basidiomycota</taxon>
        <taxon>Ustilaginomycotina</taxon>
        <taxon>Exobasidiomycetes</taxon>
        <taxon>Tilletiales</taxon>
        <taxon>Tilletiaceae</taxon>
        <taxon>Tilletia</taxon>
    </lineage>
</organism>
<keyword evidence="6" id="KW-0479">Metal-binding</keyword>
<comment type="caution">
    <text evidence="12">The sequence shown here is derived from an EMBL/GenBank/DDBJ whole genome shotgun (WGS) entry which is preliminary data.</text>
</comment>
<feature type="compositionally biased region" description="Basic residues" evidence="8">
    <location>
        <begin position="436"/>
        <end position="445"/>
    </location>
</feature>
<feature type="region of interest" description="Disordered" evidence="8">
    <location>
        <begin position="391"/>
        <end position="456"/>
    </location>
</feature>
<dbReference type="InterPro" id="IPR050973">
    <property type="entry name" value="H3K9_Histone-Lys_N-MTase"/>
</dbReference>
<feature type="compositionally biased region" description="Acidic residues" evidence="8">
    <location>
        <begin position="399"/>
        <end position="415"/>
    </location>
</feature>
<dbReference type="Gene3D" id="2.170.270.10">
    <property type="entry name" value="SET domain"/>
    <property type="match status" value="1"/>
</dbReference>
<dbReference type="EMBL" id="JAPDMQ010000372">
    <property type="protein sequence ID" value="KAK0525990.1"/>
    <property type="molecule type" value="Genomic_DNA"/>
</dbReference>
<keyword evidence="5" id="KW-0949">S-adenosyl-L-methionine</keyword>
<evidence type="ECO:0000256" key="7">
    <source>
        <dbReference type="ARBA" id="ARBA00022833"/>
    </source>
</evidence>
<evidence type="ECO:0000256" key="8">
    <source>
        <dbReference type="SAM" id="MobiDB-lite"/>
    </source>
</evidence>
<dbReference type="PROSITE" id="PS50867">
    <property type="entry name" value="PRE_SET"/>
    <property type="match status" value="1"/>
</dbReference>
<dbReference type="Pfam" id="PF05033">
    <property type="entry name" value="Pre-SET"/>
    <property type="match status" value="1"/>
</dbReference>
<evidence type="ECO:0000256" key="5">
    <source>
        <dbReference type="ARBA" id="ARBA00022691"/>
    </source>
</evidence>
<name>A0AAN6GAJ2_9BASI</name>
<dbReference type="AlphaFoldDB" id="A0AAN6GAJ2"/>
<dbReference type="SMART" id="SM00317">
    <property type="entry name" value="SET"/>
    <property type="match status" value="1"/>
</dbReference>
<dbReference type="GO" id="GO:0005634">
    <property type="term" value="C:nucleus"/>
    <property type="evidence" value="ECO:0007669"/>
    <property type="project" value="InterPro"/>
</dbReference>
<feature type="domain" description="Pre-SET" evidence="10">
    <location>
        <begin position="140"/>
        <end position="213"/>
    </location>
</feature>
<dbReference type="InterPro" id="IPR046341">
    <property type="entry name" value="SET_dom_sf"/>
</dbReference>
<evidence type="ECO:0000256" key="3">
    <source>
        <dbReference type="ARBA" id="ARBA00022603"/>
    </source>
</evidence>
<dbReference type="Proteomes" id="UP001176521">
    <property type="component" value="Unassembled WGS sequence"/>
</dbReference>
<evidence type="ECO:0000256" key="6">
    <source>
        <dbReference type="ARBA" id="ARBA00022723"/>
    </source>
</evidence>
<dbReference type="GO" id="GO:0005694">
    <property type="term" value="C:chromosome"/>
    <property type="evidence" value="ECO:0007669"/>
    <property type="project" value="UniProtKB-SubCell"/>
</dbReference>
<evidence type="ECO:0008006" key="14">
    <source>
        <dbReference type="Google" id="ProtNLM"/>
    </source>
</evidence>
<dbReference type="InterPro" id="IPR007728">
    <property type="entry name" value="Pre-SET_dom"/>
</dbReference>
<dbReference type="InterPro" id="IPR001214">
    <property type="entry name" value="SET_dom"/>
</dbReference>
<sequence length="482" mass="54337">MASQAASTQKRSPSTAPQSLPSAASSTPGDAAPGVVQPALRLTDQKFLEMSRPRTMFLRTPDILVRFRQKMEAEGAVWSEEDRTWYAQQFLAYCLEAEDCDAEMKITNTVDAEPAPWPEFCWTNDYIISSASIGGDHDPPGCNCDDDECNPKTCACMKRHEFLDPWCWSGVEQFAYDKKGRLRSDLGPGSVIFECNDSCACSSSCKNRVVQHGRKVGLDLFKTDNNCGWGLRPLRDVAKGEFVVAYTGELLDHVDSEKRGRMYNELDVAYLLDLDSWHVSVHCKFQPYNLHRVQMGLEPLDINTDRMRRESSEWLKKSSDPVLTVDAGLWGNLARYINHSCDPNLATYAVHYGRRAGHIPQPFLCLFAITDIRAGEELTFSYSGLEDEEAADAAGSQMDLDDDDSDYESSDDDPDEVWKEHTASQRPRTLAPKGFKSQKQRRKVQKVLSATQTEQDRRSKLKGLRAQVCRCGAAKCKKYFWQ</sequence>
<reference evidence="12" key="1">
    <citation type="journal article" date="2023" name="PhytoFront">
        <title>Draft Genome Resources of Seven Strains of Tilletia horrida, Causal Agent of Kernel Smut of Rice.</title>
        <authorList>
            <person name="Khanal S."/>
            <person name="Antony Babu S."/>
            <person name="Zhou X.G."/>
        </authorList>
    </citation>
    <scope>NUCLEOTIDE SEQUENCE</scope>
    <source>
        <strain evidence="12">TX3</strain>
    </source>
</reference>
<evidence type="ECO:0000259" key="10">
    <source>
        <dbReference type="PROSITE" id="PS50867"/>
    </source>
</evidence>
<feature type="compositionally biased region" description="Polar residues" evidence="8">
    <location>
        <begin position="1"/>
        <end position="28"/>
    </location>
</feature>
<dbReference type="SUPFAM" id="SSF82199">
    <property type="entry name" value="SET domain"/>
    <property type="match status" value="1"/>
</dbReference>
<comment type="subcellular location">
    <subcellularLocation>
        <location evidence="1">Chromosome</location>
    </subcellularLocation>
</comment>
<dbReference type="PANTHER" id="PTHR46223">
    <property type="entry name" value="HISTONE-LYSINE N-METHYLTRANSFERASE SUV39H"/>
    <property type="match status" value="1"/>
</dbReference>
<dbReference type="GO" id="GO:0042054">
    <property type="term" value="F:histone methyltransferase activity"/>
    <property type="evidence" value="ECO:0007669"/>
    <property type="project" value="InterPro"/>
</dbReference>
<evidence type="ECO:0000259" key="9">
    <source>
        <dbReference type="PROSITE" id="PS50280"/>
    </source>
</evidence>
<keyword evidence="7" id="KW-0862">Zinc</keyword>
<keyword evidence="4" id="KW-0808">Transferase</keyword>
<dbReference type="PROSITE" id="PS50280">
    <property type="entry name" value="SET"/>
    <property type="match status" value="1"/>
</dbReference>
<feature type="region of interest" description="Disordered" evidence="8">
    <location>
        <begin position="1"/>
        <end position="35"/>
    </location>
</feature>
<keyword evidence="2" id="KW-0158">Chromosome</keyword>
<feature type="domain" description="SET" evidence="9">
    <location>
        <begin position="216"/>
        <end position="383"/>
    </location>
</feature>
<evidence type="ECO:0000256" key="2">
    <source>
        <dbReference type="ARBA" id="ARBA00022454"/>
    </source>
</evidence>
<dbReference type="PROSITE" id="PS50868">
    <property type="entry name" value="POST_SET"/>
    <property type="match status" value="1"/>
</dbReference>
<keyword evidence="13" id="KW-1185">Reference proteome</keyword>
<evidence type="ECO:0000313" key="13">
    <source>
        <dbReference type="Proteomes" id="UP001176521"/>
    </source>
</evidence>
<protein>
    <recommendedName>
        <fullName evidence="14">SET domain-containing protein</fullName>
    </recommendedName>
</protein>
<dbReference type="PANTHER" id="PTHR46223:SF3">
    <property type="entry name" value="HISTONE-LYSINE N-METHYLTRANSFERASE SET-23"/>
    <property type="match status" value="1"/>
</dbReference>
<dbReference type="GO" id="GO:0032259">
    <property type="term" value="P:methylation"/>
    <property type="evidence" value="ECO:0007669"/>
    <property type="project" value="UniProtKB-KW"/>
</dbReference>
<evidence type="ECO:0000256" key="4">
    <source>
        <dbReference type="ARBA" id="ARBA00022679"/>
    </source>
</evidence>
<accession>A0AAN6GAJ2</accession>
<dbReference type="GO" id="GO:0008270">
    <property type="term" value="F:zinc ion binding"/>
    <property type="evidence" value="ECO:0007669"/>
    <property type="project" value="InterPro"/>
</dbReference>
<gene>
    <name evidence="12" type="ORF">OC842_005329</name>
</gene>
<proteinExistence type="predicted"/>
<feature type="domain" description="Post-SET" evidence="11">
    <location>
        <begin position="465"/>
        <end position="481"/>
    </location>
</feature>
<evidence type="ECO:0000256" key="1">
    <source>
        <dbReference type="ARBA" id="ARBA00004286"/>
    </source>
</evidence>
<dbReference type="InterPro" id="IPR003616">
    <property type="entry name" value="Post-SET_dom"/>
</dbReference>
<keyword evidence="3" id="KW-0489">Methyltransferase</keyword>
<dbReference type="Pfam" id="PF00856">
    <property type="entry name" value="SET"/>
    <property type="match status" value="1"/>
</dbReference>